<gene>
    <name evidence="1" type="ORF">HPF_20135</name>
</gene>
<protein>
    <submittedName>
        <fullName evidence="1">Uncharacterized protein</fullName>
    </submittedName>
</protein>
<dbReference type="Proteomes" id="UP000293912">
    <property type="component" value="Chromosome"/>
</dbReference>
<name>A0A4P6X0G3_HYDPS</name>
<dbReference type="AlphaFoldDB" id="A0A4P6X0G3"/>
<sequence>MASIDWFHQLAELGSDQIAVRFSPENLARLQAHVALCLDGAELPGIRTPAQFAETVLDLRANESDWNRATMSAIIRADDLMLAGQTEEAVQVLLAFAASCPWASFREAAENQAGLLPGWVPGH</sequence>
<organism evidence="1 2">
    <name type="scientific">Hydrogenophaga pseudoflava</name>
    <name type="common">Pseudomonas carboxydoflava</name>
    <dbReference type="NCBI Taxonomy" id="47421"/>
    <lineage>
        <taxon>Bacteria</taxon>
        <taxon>Pseudomonadati</taxon>
        <taxon>Pseudomonadota</taxon>
        <taxon>Betaproteobacteria</taxon>
        <taxon>Burkholderiales</taxon>
        <taxon>Comamonadaceae</taxon>
        <taxon>Hydrogenophaga</taxon>
    </lineage>
</organism>
<dbReference type="KEGG" id="hpse:HPF_20135"/>
<dbReference type="EMBL" id="CP037867">
    <property type="protein sequence ID" value="QBM30012.1"/>
    <property type="molecule type" value="Genomic_DNA"/>
</dbReference>
<proteinExistence type="predicted"/>
<keyword evidence="2" id="KW-1185">Reference proteome</keyword>
<reference evidence="1 2" key="1">
    <citation type="submission" date="2019-03" db="EMBL/GenBank/DDBJ databases">
        <authorList>
            <person name="Sebastian G."/>
            <person name="Baumann P."/>
            <person name="Ruckert C."/>
            <person name="Kalinowski J."/>
            <person name="Nebel B."/>
            <person name="Takors R."/>
            <person name="Blombach B."/>
        </authorList>
    </citation>
    <scope>NUCLEOTIDE SEQUENCE [LARGE SCALE GENOMIC DNA]</scope>
    <source>
        <strain evidence="1 2">DSM 1084</strain>
    </source>
</reference>
<evidence type="ECO:0000313" key="1">
    <source>
        <dbReference type="EMBL" id="QBM30012.1"/>
    </source>
</evidence>
<accession>A0A4P6X0G3</accession>
<evidence type="ECO:0000313" key="2">
    <source>
        <dbReference type="Proteomes" id="UP000293912"/>
    </source>
</evidence>